<dbReference type="SUPFAM" id="SSF46785">
    <property type="entry name" value="Winged helix' DNA-binding domain"/>
    <property type="match status" value="1"/>
</dbReference>
<gene>
    <name evidence="1" type="ORF">CKO31_05925</name>
</gene>
<accession>A0ABS1CEG0</accession>
<protein>
    <submittedName>
        <fullName evidence="1">Transcriptional regulator</fullName>
    </submittedName>
</protein>
<dbReference type="Pfam" id="PF25212">
    <property type="entry name" value="HVO_A0114"/>
    <property type="match status" value="1"/>
</dbReference>
<organism evidence="1 2">
    <name type="scientific">Thiohalocapsa halophila</name>
    <dbReference type="NCBI Taxonomy" id="69359"/>
    <lineage>
        <taxon>Bacteria</taxon>
        <taxon>Pseudomonadati</taxon>
        <taxon>Pseudomonadota</taxon>
        <taxon>Gammaproteobacteria</taxon>
        <taxon>Chromatiales</taxon>
        <taxon>Chromatiaceae</taxon>
        <taxon>Thiohalocapsa</taxon>
    </lineage>
</organism>
<dbReference type="RefSeq" id="WP_200234981.1">
    <property type="nucleotide sequence ID" value="NZ_NRRV01000010.1"/>
</dbReference>
<sequence>MTTLIIDVADLDAVKASLRAAFRGEPQGCRYTFHSEEALLAMLTPNRWRILKALTGAGPLELGQRARRVGRDRDSVHADAETMVKFGLIDRSNDGKLHLPYDEVRVSLVCQAAA</sequence>
<evidence type="ECO:0000313" key="2">
    <source>
        <dbReference type="Proteomes" id="UP000748752"/>
    </source>
</evidence>
<name>A0ABS1CEG0_9GAMM</name>
<dbReference type="Proteomes" id="UP000748752">
    <property type="component" value="Unassembled WGS sequence"/>
</dbReference>
<comment type="caution">
    <text evidence="1">The sequence shown here is derived from an EMBL/GenBank/DDBJ whole genome shotgun (WGS) entry which is preliminary data.</text>
</comment>
<dbReference type="Gene3D" id="1.10.10.10">
    <property type="entry name" value="Winged helix-like DNA-binding domain superfamily/Winged helix DNA-binding domain"/>
    <property type="match status" value="1"/>
</dbReference>
<proteinExistence type="predicted"/>
<dbReference type="InterPro" id="IPR036390">
    <property type="entry name" value="WH_DNA-bd_sf"/>
</dbReference>
<dbReference type="InterPro" id="IPR036388">
    <property type="entry name" value="WH-like_DNA-bd_sf"/>
</dbReference>
<dbReference type="EMBL" id="NRRV01000010">
    <property type="protein sequence ID" value="MBK1630292.1"/>
    <property type="molecule type" value="Genomic_DNA"/>
</dbReference>
<reference evidence="1 2" key="1">
    <citation type="journal article" date="2020" name="Microorganisms">
        <title>Osmotic Adaptation and Compatible Solute Biosynthesis of Phototrophic Bacteria as Revealed from Genome Analyses.</title>
        <authorList>
            <person name="Imhoff J.F."/>
            <person name="Rahn T."/>
            <person name="Kunzel S."/>
            <person name="Keller A."/>
            <person name="Neulinger S.C."/>
        </authorList>
    </citation>
    <scope>NUCLEOTIDE SEQUENCE [LARGE SCALE GENOMIC DNA]</scope>
    <source>
        <strain evidence="1 2">DSM 6210</strain>
    </source>
</reference>
<keyword evidence="2" id="KW-1185">Reference proteome</keyword>
<evidence type="ECO:0000313" key="1">
    <source>
        <dbReference type="EMBL" id="MBK1630292.1"/>
    </source>
</evidence>